<name>A0A382FKS9_9ZZZZ</name>
<feature type="region of interest" description="Disordered" evidence="1">
    <location>
        <begin position="27"/>
        <end position="76"/>
    </location>
</feature>
<accession>A0A382FKS9</accession>
<sequence>QMIFPAAGSGVAALGLFADVALFGPCSEVDHESHKGGPGSRDRSRSGEPVDDQLGLDVGEERFSGESRLHLPPSTK</sequence>
<feature type="compositionally biased region" description="Basic and acidic residues" evidence="1">
    <location>
        <begin position="59"/>
        <end position="69"/>
    </location>
</feature>
<proteinExistence type="predicted"/>
<dbReference type="EMBL" id="UINC01050360">
    <property type="protein sequence ID" value="SVB63222.1"/>
    <property type="molecule type" value="Genomic_DNA"/>
</dbReference>
<evidence type="ECO:0000256" key="1">
    <source>
        <dbReference type="SAM" id="MobiDB-lite"/>
    </source>
</evidence>
<feature type="compositionally biased region" description="Basic and acidic residues" evidence="1">
    <location>
        <begin position="28"/>
        <end position="48"/>
    </location>
</feature>
<gene>
    <name evidence="2" type="ORF">METZ01_LOCUS216076</name>
</gene>
<reference evidence="2" key="1">
    <citation type="submission" date="2018-05" db="EMBL/GenBank/DDBJ databases">
        <authorList>
            <person name="Lanie J.A."/>
            <person name="Ng W.-L."/>
            <person name="Kazmierczak K.M."/>
            <person name="Andrzejewski T.M."/>
            <person name="Davidsen T.M."/>
            <person name="Wayne K.J."/>
            <person name="Tettelin H."/>
            <person name="Glass J.I."/>
            <person name="Rusch D."/>
            <person name="Podicherti R."/>
            <person name="Tsui H.-C.T."/>
            <person name="Winkler M.E."/>
        </authorList>
    </citation>
    <scope>NUCLEOTIDE SEQUENCE</scope>
</reference>
<feature type="non-terminal residue" evidence="2">
    <location>
        <position position="1"/>
    </location>
</feature>
<dbReference type="AlphaFoldDB" id="A0A382FKS9"/>
<organism evidence="2">
    <name type="scientific">marine metagenome</name>
    <dbReference type="NCBI Taxonomy" id="408172"/>
    <lineage>
        <taxon>unclassified sequences</taxon>
        <taxon>metagenomes</taxon>
        <taxon>ecological metagenomes</taxon>
    </lineage>
</organism>
<evidence type="ECO:0000313" key="2">
    <source>
        <dbReference type="EMBL" id="SVB63222.1"/>
    </source>
</evidence>
<protein>
    <submittedName>
        <fullName evidence="2">Uncharacterized protein</fullName>
    </submittedName>
</protein>